<dbReference type="OMA" id="CQVRCVQ"/>
<accession>A0A553PQN2</accession>
<dbReference type="PANTHER" id="PTHR12507">
    <property type="entry name" value="REDUCED GROWTH PHENOTYPE 1 RGP1, YEAST -RELATED"/>
    <property type="match status" value="1"/>
</dbReference>
<dbReference type="Proteomes" id="UP000318571">
    <property type="component" value="Chromosome 6"/>
</dbReference>
<comment type="caution">
    <text evidence="1">The sequence shown here is derived from an EMBL/GenBank/DDBJ whole genome shotgun (WGS) entry which is preliminary data.</text>
</comment>
<dbReference type="STRING" id="6832.A0A553PQN2"/>
<dbReference type="InterPro" id="IPR014848">
    <property type="entry name" value="Rgp1"/>
</dbReference>
<gene>
    <name evidence="1" type="ORF">TCAL_07049</name>
</gene>
<evidence type="ECO:0000313" key="1">
    <source>
        <dbReference type="EMBL" id="TRY79998.1"/>
    </source>
</evidence>
<evidence type="ECO:0008006" key="3">
    <source>
        <dbReference type="Google" id="ProtNLM"/>
    </source>
</evidence>
<name>A0A553PQN2_TIGCA</name>
<dbReference type="AlphaFoldDB" id="A0A553PQN2"/>
<organism evidence="1 2">
    <name type="scientific">Tigriopus californicus</name>
    <name type="common">Marine copepod</name>
    <dbReference type="NCBI Taxonomy" id="6832"/>
    <lineage>
        <taxon>Eukaryota</taxon>
        <taxon>Metazoa</taxon>
        <taxon>Ecdysozoa</taxon>
        <taxon>Arthropoda</taxon>
        <taxon>Crustacea</taxon>
        <taxon>Multicrustacea</taxon>
        <taxon>Hexanauplia</taxon>
        <taxon>Copepoda</taxon>
        <taxon>Harpacticoida</taxon>
        <taxon>Harpacticidae</taxon>
        <taxon>Tigriopus</taxon>
    </lineage>
</organism>
<dbReference type="EMBL" id="VCGU01000002">
    <property type="protein sequence ID" value="TRY79998.1"/>
    <property type="molecule type" value="Genomic_DNA"/>
</dbReference>
<dbReference type="Pfam" id="PF08737">
    <property type="entry name" value="Rgp1"/>
    <property type="match status" value="2"/>
</dbReference>
<keyword evidence="2" id="KW-1185">Reference proteome</keyword>
<protein>
    <recommendedName>
        <fullName evidence="3">Rgp1</fullName>
    </recommendedName>
</protein>
<evidence type="ECO:0000313" key="2">
    <source>
        <dbReference type="Proteomes" id="UP000318571"/>
    </source>
</evidence>
<reference evidence="1 2" key="1">
    <citation type="journal article" date="2018" name="Nat. Ecol. Evol.">
        <title>Genomic signatures of mitonuclear coevolution across populations of Tigriopus californicus.</title>
        <authorList>
            <person name="Barreto F.S."/>
            <person name="Watson E.T."/>
            <person name="Lima T.G."/>
            <person name="Willett C.S."/>
            <person name="Edmands S."/>
            <person name="Li W."/>
            <person name="Burton R.S."/>
        </authorList>
    </citation>
    <scope>NUCLEOTIDE SEQUENCE [LARGE SCALE GENOMIC DNA]</scope>
    <source>
        <strain evidence="1 2">San Diego</strain>
    </source>
</reference>
<proteinExistence type="predicted"/>
<sequence length="392" mass="43686">MEVEVDFAPKAVFLAGERLTCTIHFRVPPRSRSPSPSPTEFLAWSSVQLQCEVVMESNASVGEVVKIQQNGRTSLRPSDWSEGRQIVSSKPKVLFCELSLQAGQAQSFAYSDRIPSEAPPTYRGRNIKFAYHLLIGTQRPNAPVQLVKVPVRVLASPYPVVAPEEPPPPRPSVGLSSALAALQSPDPGQNPFLIAPDATPSEDSEANQVRKSMMSQSHHHFHRKLTYYNISNSQGRIAELCLVKRDFKLGEEIVGVFNFAVGHVACLQYSARLLCQEEILGAPDRVDFTRTSDIPHGRYHEFCLGFSECGLSLEVPLNATPTFNSNVCNISWRIHFEFVLSMDESVTRAPDRELVEWNGPQKVNVQTLAWDLPIVIHPSEALHFIFDPPEYT</sequence>